<sequence>MAAVLNRSFDLSGEIMYSIKDISNIAELALQQVTRKKTPSNRTMTPLAFSFLYFWQG</sequence>
<dbReference type="Proteomes" id="UP000199017">
    <property type="component" value="Unassembled WGS sequence"/>
</dbReference>
<keyword evidence="2" id="KW-1185">Reference proteome</keyword>
<accession>A0A1G8JJI7</accession>
<evidence type="ECO:0000313" key="2">
    <source>
        <dbReference type="Proteomes" id="UP000199017"/>
    </source>
</evidence>
<gene>
    <name evidence="1" type="ORF">SAMN05216352_106220</name>
</gene>
<organism evidence="1 2">
    <name type="scientific">Alteribacillus bidgolensis</name>
    <dbReference type="NCBI Taxonomy" id="930129"/>
    <lineage>
        <taxon>Bacteria</taxon>
        <taxon>Bacillati</taxon>
        <taxon>Bacillota</taxon>
        <taxon>Bacilli</taxon>
        <taxon>Bacillales</taxon>
        <taxon>Bacillaceae</taxon>
        <taxon>Alteribacillus</taxon>
    </lineage>
</organism>
<protein>
    <submittedName>
        <fullName evidence="1">Uncharacterized protein</fullName>
    </submittedName>
</protein>
<dbReference type="RefSeq" id="WP_170031700.1">
    <property type="nucleotide sequence ID" value="NZ_FNDU01000006.1"/>
</dbReference>
<name>A0A1G8JJI7_9BACI</name>
<evidence type="ECO:0000313" key="1">
    <source>
        <dbReference type="EMBL" id="SDI31316.1"/>
    </source>
</evidence>
<dbReference type="EMBL" id="FNDU01000006">
    <property type="protein sequence ID" value="SDI31316.1"/>
    <property type="molecule type" value="Genomic_DNA"/>
</dbReference>
<dbReference type="AlphaFoldDB" id="A0A1G8JJI7"/>
<reference evidence="1 2" key="1">
    <citation type="submission" date="2016-10" db="EMBL/GenBank/DDBJ databases">
        <authorList>
            <person name="de Groot N.N."/>
        </authorList>
    </citation>
    <scope>NUCLEOTIDE SEQUENCE [LARGE SCALE GENOMIC DNA]</scope>
    <source>
        <strain evidence="2">P4B,CCM 7963,CECT 7998,DSM 25260,IBRC-M 10614,KCTC 13821</strain>
    </source>
</reference>
<proteinExistence type="predicted"/>